<accession>A0A2X3L0A9</accession>
<evidence type="ECO:0000313" key="10">
    <source>
        <dbReference type="EMBL" id="SQD92619.1"/>
    </source>
</evidence>
<dbReference type="NCBIfam" id="TIGR00017">
    <property type="entry name" value="cmk"/>
    <property type="match status" value="1"/>
</dbReference>
<dbReference type="Proteomes" id="UP000249818">
    <property type="component" value="Chromosome BARAN1"/>
</dbReference>
<keyword evidence="11" id="KW-1185">Reference proteome</keyword>
<dbReference type="GO" id="GO:0036430">
    <property type="term" value="F:CMP kinase activity"/>
    <property type="evidence" value="ECO:0007669"/>
    <property type="project" value="RHEA"/>
</dbReference>
<dbReference type="InterPro" id="IPR027417">
    <property type="entry name" value="P-loop_NTPase"/>
</dbReference>
<evidence type="ECO:0000256" key="6">
    <source>
        <dbReference type="ARBA" id="ARBA00047615"/>
    </source>
</evidence>
<dbReference type="OrthoDB" id="9807434at2"/>
<dbReference type="RefSeq" id="WP_122030811.1">
    <property type="nucleotide sequence ID" value="NZ_LS483254.1"/>
</dbReference>
<keyword evidence="8" id="KW-0963">Cytoplasm</keyword>
<evidence type="ECO:0000256" key="3">
    <source>
        <dbReference type="ARBA" id="ARBA00022741"/>
    </source>
</evidence>
<gene>
    <name evidence="8 10" type="primary">cmk</name>
    <name evidence="10" type="ORF">BARAN1_0595</name>
</gene>
<reference evidence="11" key="1">
    <citation type="submission" date="2018-05" db="EMBL/GenBank/DDBJ databases">
        <authorList>
            <person name="Hao L."/>
        </authorList>
    </citation>
    <scope>NUCLEOTIDE SEQUENCE [LARGE SCALE GENOMIC DNA]</scope>
</reference>
<comment type="catalytic activity">
    <reaction evidence="6 8">
        <text>dCMP + ATP = dCDP + ADP</text>
        <dbReference type="Rhea" id="RHEA:25094"/>
        <dbReference type="ChEBI" id="CHEBI:30616"/>
        <dbReference type="ChEBI" id="CHEBI:57566"/>
        <dbReference type="ChEBI" id="CHEBI:58593"/>
        <dbReference type="ChEBI" id="CHEBI:456216"/>
        <dbReference type="EC" id="2.7.4.25"/>
    </reaction>
</comment>
<dbReference type="AlphaFoldDB" id="A0A2X3L0A9"/>
<comment type="similarity">
    <text evidence="1 8">Belongs to the cytidylate kinase family. Type 1 subfamily.</text>
</comment>
<dbReference type="InterPro" id="IPR003136">
    <property type="entry name" value="Cytidylate_kin"/>
</dbReference>
<dbReference type="EC" id="2.7.4.25" evidence="8"/>
<protein>
    <recommendedName>
        <fullName evidence="8">Cytidylate kinase</fullName>
        <shortName evidence="8">CK</shortName>
        <ecNumber evidence="8">2.7.4.25</ecNumber>
    </recommendedName>
    <alternativeName>
        <fullName evidence="8">Cytidine monophosphate kinase</fullName>
        <shortName evidence="8">CMP kinase</shortName>
    </alternativeName>
</protein>
<proteinExistence type="inferred from homology"/>
<evidence type="ECO:0000313" key="11">
    <source>
        <dbReference type="Proteomes" id="UP000249818"/>
    </source>
</evidence>
<evidence type="ECO:0000256" key="7">
    <source>
        <dbReference type="ARBA" id="ARBA00048478"/>
    </source>
</evidence>
<dbReference type="EMBL" id="LS483254">
    <property type="protein sequence ID" value="SQD92619.1"/>
    <property type="molecule type" value="Genomic_DNA"/>
</dbReference>
<comment type="subcellular location">
    <subcellularLocation>
        <location evidence="8">Cytoplasm</location>
    </subcellularLocation>
</comment>
<evidence type="ECO:0000256" key="4">
    <source>
        <dbReference type="ARBA" id="ARBA00022777"/>
    </source>
</evidence>
<feature type="domain" description="Cytidylate kinase" evidence="9">
    <location>
        <begin position="3"/>
        <end position="197"/>
    </location>
</feature>
<evidence type="ECO:0000256" key="8">
    <source>
        <dbReference type="HAMAP-Rule" id="MF_00238"/>
    </source>
</evidence>
<comment type="catalytic activity">
    <reaction evidence="7 8">
        <text>CMP + ATP = CDP + ADP</text>
        <dbReference type="Rhea" id="RHEA:11600"/>
        <dbReference type="ChEBI" id="CHEBI:30616"/>
        <dbReference type="ChEBI" id="CHEBI:58069"/>
        <dbReference type="ChEBI" id="CHEBI:60377"/>
        <dbReference type="ChEBI" id="CHEBI:456216"/>
        <dbReference type="EC" id="2.7.4.25"/>
    </reaction>
</comment>
<dbReference type="CDD" id="cd02020">
    <property type="entry name" value="CMPK"/>
    <property type="match status" value="1"/>
</dbReference>
<dbReference type="GO" id="GO:0005524">
    <property type="term" value="F:ATP binding"/>
    <property type="evidence" value="ECO:0007669"/>
    <property type="project" value="UniProtKB-UniRule"/>
</dbReference>
<feature type="binding site" evidence="8">
    <location>
        <begin position="7"/>
        <end position="15"/>
    </location>
    <ligand>
        <name>ATP</name>
        <dbReference type="ChEBI" id="CHEBI:30616"/>
    </ligand>
</feature>
<keyword evidence="4 8" id="KW-0418">Kinase</keyword>
<organism evidence="10 11">
    <name type="scientific">Candidatus Bipolaricaulis anaerobius</name>
    <dbReference type="NCBI Taxonomy" id="2026885"/>
    <lineage>
        <taxon>Bacteria</taxon>
        <taxon>Candidatus Bipolaricaulota</taxon>
        <taxon>Candidatus Bipolaricaulia</taxon>
        <taxon>Candidatus Bipolaricaulales</taxon>
        <taxon>Candidatus Bipolaricaulaceae</taxon>
        <taxon>Candidatus Bipolaricaulis</taxon>
    </lineage>
</organism>
<keyword evidence="5 8" id="KW-0067">ATP-binding</keyword>
<dbReference type="CDD" id="cd02019">
    <property type="entry name" value="NK"/>
    <property type="match status" value="1"/>
</dbReference>
<dbReference type="HAMAP" id="MF_00238">
    <property type="entry name" value="Cytidyl_kinase_type1"/>
    <property type="match status" value="1"/>
</dbReference>
<dbReference type="GO" id="GO:0006220">
    <property type="term" value="P:pyrimidine nucleotide metabolic process"/>
    <property type="evidence" value="ECO:0007669"/>
    <property type="project" value="UniProtKB-UniRule"/>
</dbReference>
<dbReference type="GO" id="GO:0036431">
    <property type="term" value="F:dCMP kinase activity"/>
    <property type="evidence" value="ECO:0007669"/>
    <property type="project" value="InterPro"/>
</dbReference>
<dbReference type="Pfam" id="PF02224">
    <property type="entry name" value="Cytidylate_kin"/>
    <property type="match status" value="1"/>
</dbReference>
<dbReference type="SUPFAM" id="SSF52540">
    <property type="entry name" value="P-loop containing nucleoside triphosphate hydrolases"/>
    <property type="match status" value="1"/>
</dbReference>
<dbReference type="InterPro" id="IPR011994">
    <property type="entry name" value="Cytidylate_kinase_dom"/>
</dbReference>
<keyword evidence="2 8" id="KW-0808">Transferase</keyword>
<keyword evidence="3 8" id="KW-0547">Nucleotide-binding</keyword>
<evidence type="ECO:0000256" key="5">
    <source>
        <dbReference type="ARBA" id="ARBA00022840"/>
    </source>
</evidence>
<name>A0A2X3L0A9_9BACT</name>
<evidence type="ECO:0000256" key="2">
    <source>
        <dbReference type="ARBA" id="ARBA00022679"/>
    </source>
</evidence>
<dbReference type="Gene3D" id="3.40.50.300">
    <property type="entry name" value="P-loop containing nucleotide triphosphate hydrolases"/>
    <property type="match status" value="1"/>
</dbReference>
<evidence type="ECO:0000256" key="1">
    <source>
        <dbReference type="ARBA" id="ARBA00009427"/>
    </source>
</evidence>
<dbReference type="GO" id="GO:0005737">
    <property type="term" value="C:cytoplasm"/>
    <property type="evidence" value="ECO:0007669"/>
    <property type="project" value="UniProtKB-SubCell"/>
</dbReference>
<dbReference type="KEGG" id="bana:BARAN1_0595"/>
<evidence type="ECO:0000259" key="9">
    <source>
        <dbReference type="Pfam" id="PF02224"/>
    </source>
</evidence>
<sequence>MRIAIDGPAAAGKTTLARSLAEELGYLFVPTGAMYRAAALAHQRGIPVERLEIAVGAGGRIYLDGEDVTDLLTHPDLDELSSQLALNGRVRQRLVEIQRRIAAHGDVVMEGRDIGTVVLPDAELKIFLWATDEERARRRLAEHGGEFADVLAAIRRRDERDSTRPDSPLRAAPDAVVVDTTGRTPEEVLASVLRLVEERRAQLAR</sequence>